<dbReference type="EMBL" id="CM000134">
    <property type="protein sequence ID" value="EAZ08717.1"/>
    <property type="molecule type" value="Genomic_DNA"/>
</dbReference>
<dbReference type="Gramene" id="BGIOSGA029941-TA">
    <property type="protein sequence ID" value="BGIOSGA029941-PA"/>
    <property type="gene ID" value="BGIOSGA029941"/>
</dbReference>
<keyword evidence="1" id="KW-1133">Transmembrane helix</keyword>
<gene>
    <name evidence="2" type="ORF">OsI_30985</name>
</gene>
<evidence type="ECO:0000313" key="2">
    <source>
        <dbReference type="EMBL" id="EAZ08717.1"/>
    </source>
</evidence>
<evidence type="ECO:0000256" key="1">
    <source>
        <dbReference type="SAM" id="Phobius"/>
    </source>
</evidence>
<keyword evidence="3" id="KW-1185">Reference proteome</keyword>
<protein>
    <submittedName>
        <fullName evidence="2">Uncharacterized protein</fullName>
    </submittedName>
</protein>
<proteinExistence type="predicted"/>
<dbReference type="Proteomes" id="UP000007015">
    <property type="component" value="Chromosome 9"/>
</dbReference>
<reference evidence="2 3" key="1">
    <citation type="journal article" date="2005" name="PLoS Biol.">
        <title>The genomes of Oryza sativa: a history of duplications.</title>
        <authorList>
            <person name="Yu J."/>
            <person name="Wang J."/>
            <person name="Lin W."/>
            <person name="Li S."/>
            <person name="Li H."/>
            <person name="Zhou J."/>
            <person name="Ni P."/>
            <person name="Dong W."/>
            <person name="Hu S."/>
            <person name="Zeng C."/>
            <person name="Zhang J."/>
            <person name="Zhang Y."/>
            <person name="Li R."/>
            <person name="Xu Z."/>
            <person name="Li S."/>
            <person name="Li X."/>
            <person name="Zheng H."/>
            <person name="Cong L."/>
            <person name="Lin L."/>
            <person name="Yin J."/>
            <person name="Geng J."/>
            <person name="Li G."/>
            <person name="Shi J."/>
            <person name="Liu J."/>
            <person name="Lv H."/>
            <person name="Li J."/>
            <person name="Wang J."/>
            <person name="Deng Y."/>
            <person name="Ran L."/>
            <person name="Shi X."/>
            <person name="Wang X."/>
            <person name="Wu Q."/>
            <person name="Li C."/>
            <person name="Ren X."/>
            <person name="Wang J."/>
            <person name="Wang X."/>
            <person name="Li D."/>
            <person name="Liu D."/>
            <person name="Zhang X."/>
            <person name="Ji Z."/>
            <person name="Zhao W."/>
            <person name="Sun Y."/>
            <person name="Zhang Z."/>
            <person name="Bao J."/>
            <person name="Han Y."/>
            <person name="Dong L."/>
            <person name="Ji J."/>
            <person name="Chen P."/>
            <person name="Wu S."/>
            <person name="Liu J."/>
            <person name="Xiao Y."/>
            <person name="Bu D."/>
            <person name="Tan J."/>
            <person name="Yang L."/>
            <person name="Ye C."/>
            <person name="Zhang J."/>
            <person name="Xu J."/>
            <person name="Zhou Y."/>
            <person name="Yu Y."/>
            <person name="Zhang B."/>
            <person name="Zhuang S."/>
            <person name="Wei H."/>
            <person name="Liu B."/>
            <person name="Lei M."/>
            <person name="Yu H."/>
            <person name="Li Y."/>
            <person name="Xu H."/>
            <person name="Wei S."/>
            <person name="He X."/>
            <person name="Fang L."/>
            <person name="Zhang Z."/>
            <person name="Zhang Y."/>
            <person name="Huang X."/>
            <person name="Su Z."/>
            <person name="Tong W."/>
            <person name="Li J."/>
            <person name="Tong Z."/>
            <person name="Li S."/>
            <person name="Ye J."/>
            <person name="Wang L."/>
            <person name="Fang L."/>
            <person name="Lei T."/>
            <person name="Chen C."/>
            <person name="Chen H."/>
            <person name="Xu Z."/>
            <person name="Li H."/>
            <person name="Huang H."/>
            <person name="Zhang F."/>
            <person name="Xu H."/>
            <person name="Li N."/>
            <person name="Zhao C."/>
            <person name="Li S."/>
            <person name="Dong L."/>
            <person name="Huang Y."/>
            <person name="Li L."/>
            <person name="Xi Y."/>
            <person name="Qi Q."/>
            <person name="Li W."/>
            <person name="Zhang B."/>
            <person name="Hu W."/>
            <person name="Zhang Y."/>
            <person name="Tian X."/>
            <person name="Jiao Y."/>
            <person name="Liang X."/>
            <person name="Jin J."/>
            <person name="Gao L."/>
            <person name="Zheng W."/>
            <person name="Hao B."/>
            <person name="Liu S."/>
            <person name="Wang W."/>
            <person name="Yuan L."/>
            <person name="Cao M."/>
            <person name="McDermott J."/>
            <person name="Samudrala R."/>
            <person name="Wang J."/>
            <person name="Wong G.K."/>
            <person name="Yang H."/>
        </authorList>
    </citation>
    <scope>NUCLEOTIDE SEQUENCE [LARGE SCALE GENOMIC DNA]</scope>
    <source>
        <strain evidence="3">cv. 93-11</strain>
    </source>
</reference>
<feature type="transmembrane region" description="Helical" evidence="1">
    <location>
        <begin position="27"/>
        <end position="46"/>
    </location>
</feature>
<dbReference type="HOGENOM" id="CLU_2390023_0_0_1"/>
<keyword evidence="1" id="KW-0812">Transmembrane</keyword>
<sequence>MGKNTNIIRMNDISFVIYWMNIRRNGISFFVLTIVFEAFVVNYNSLPKNWDFEKLIAKWCKKGHYQKDCPEFLKHLIKKGIPYEEDSSKSRKTQ</sequence>
<accession>A2Z056</accession>
<organism evidence="2 3">
    <name type="scientific">Oryza sativa subsp. indica</name>
    <name type="common">Rice</name>
    <dbReference type="NCBI Taxonomy" id="39946"/>
    <lineage>
        <taxon>Eukaryota</taxon>
        <taxon>Viridiplantae</taxon>
        <taxon>Streptophyta</taxon>
        <taxon>Embryophyta</taxon>
        <taxon>Tracheophyta</taxon>
        <taxon>Spermatophyta</taxon>
        <taxon>Magnoliopsida</taxon>
        <taxon>Liliopsida</taxon>
        <taxon>Poales</taxon>
        <taxon>Poaceae</taxon>
        <taxon>BOP clade</taxon>
        <taxon>Oryzoideae</taxon>
        <taxon>Oryzeae</taxon>
        <taxon>Oryzinae</taxon>
        <taxon>Oryza</taxon>
        <taxon>Oryza sativa</taxon>
    </lineage>
</organism>
<keyword evidence="1" id="KW-0472">Membrane</keyword>
<name>A2Z056_ORYSI</name>
<dbReference type="AlphaFoldDB" id="A2Z056"/>
<evidence type="ECO:0000313" key="3">
    <source>
        <dbReference type="Proteomes" id="UP000007015"/>
    </source>
</evidence>